<keyword evidence="1" id="KW-0732">Signal</keyword>
<name>A0A1Q2GTQ3_9GAMM</name>
<dbReference type="KEGG" id="paln:B0W48_00980"/>
<feature type="signal peptide" evidence="1">
    <location>
        <begin position="1"/>
        <end position="22"/>
    </location>
</feature>
<dbReference type="RefSeq" id="WP_077535220.1">
    <property type="nucleotide sequence ID" value="NZ_CP019628.1"/>
</dbReference>
<proteinExistence type="predicted"/>
<evidence type="ECO:0008006" key="4">
    <source>
        <dbReference type="Google" id="ProtNLM"/>
    </source>
</evidence>
<evidence type="ECO:0000313" key="3">
    <source>
        <dbReference type="Proteomes" id="UP000188243"/>
    </source>
</evidence>
<accession>A0A1Q2GTQ3</accession>
<dbReference type="Proteomes" id="UP000188243">
    <property type="component" value="Chromosome"/>
</dbReference>
<protein>
    <recommendedName>
        <fullName evidence="4">Secreted protein</fullName>
    </recommendedName>
</protein>
<dbReference type="EMBL" id="CP019628">
    <property type="protein sequence ID" value="AQP98486.1"/>
    <property type="molecule type" value="Genomic_DNA"/>
</dbReference>
<dbReference type="STRING" id="247523.B0W48_00980"/>
<evidence type="ECO:0000256" key="1">
    <source>
        <dbReference type="SAM" id="SignalP"/>
    </source>
</evidence>
<dbReference type="AlphaFoldDB" id="A0A1Q2GTQ3"/>
<gene>
    <name evidence="2" type="ORF">B0W48_00980</name>
</gene>
<evidence type="ECO:0000313" key="2">
    <source>
        <dbReference type="EMBL" id="AQP98486.1"/>
    </source>
</evidence>
<feature type="chain" id="PRO_5012003940" description="Secreted protein" evidence="1">
    <location>
        <begin position="23"/>
        <end position="191"/>
    </location>
</feature>
<reference evidence="2 3" key="1">
    <citation type="submission" date="2017-02" db="EMBL/GenBank/DDBJ databases">
        <title>Complete genome sequence of the cold-active Pseudoalteromonas aliena strain EH1 isolated from Arctic seawater.</title>
        <authorList>
            <person name="Kim E."/>
            <person name="Heo E."/>
            <person name="Kim H."/>
            <person name="Kim D."/>
        </authorList>
    </citation>
    <scope>NUCLEOTIDE SEQUENCE [LARGE SCALE GENOMIC DNA]</scope>
    <source>
        <strain evidence="2 3">EH1</strain>
    </source>
</reference>
<sequence>MKKQIITLIFCALSMLSAEAMAFDESPLVRCCDFRDRFCEPFEINHSFSEQQMLDAAKPMNLSAPIYVGGARYTLNKSDFNPVYSTRVIHRPCRGGDPIIINTLVGYEVTFPVDGDYGQELFFDINGRSNKSMNLAASCGTFNASDSGNKFVISKQQNTAQSCKNMKLKFTFPSNSAPATIDLTVTISEQL</sequence>
<organism evidence="2 3">
    <name type="scientific">Pseudoalteromonas aliena</name>
    <dbReference type="NCBI Taxonomy" id="247523"/>
    <lineage>
        <taxon>Bacteria</taxon>
        <taxon>Pseudomonadati</taxon>
        <taxon>Pseudomonadota</taxon>
        <taxon>Gammaproteobacteria</taxon>
        <taxon>Alteromonadales</taxon>
        <taxon>Pseudoalteromonadaceae</taxon>
        <taxon>Pseudoalteromonas</taxon>
    </lineage>
</organism>